<proteinExistence type="predicted"/>
<comment type="caution">
    <text evidence="1">The sequence shown here is derived from an EMBL/GenBank/DDBJ whole genome shotgun (WGS) entry which is preliminary data.</text>
</comment>
<dbReference type="InterPro" id="IPR013320">
    <property type="entry name" value="ConA-like_dom_sf"/>
</dbReference>
<dbReference type="SUPFAM" id="SSF49899">
    <property type="entry name" value="Concanavalin A-like lectins/glucanases"/>
    <property type="match status" value="1"/>
</dbReference>
<protein>
    <submittedName>
        <fullName evidence="1">LamG domain-containing protein</fullName>
    </submittedName>
</protein>
<evidence type="ECO:0000313" key="1">
    <source>
        <dbReference type="EMBL" id="TDE28520.1"/>
    </source>
</evidence>
<accession>A0ABY2DQ34</accession>
<dbReference type="Gene3D" id="2.60.120.200">
    <property type="match status" value="1"/>
</dbReference>
<keyword evidence="2" id="KW-1185">Reference proteome</keyword>
<dbReference type="EMBL" id="SMLH01000006">
    <property type="protein sequence ID" value="TDE28520.1"/>
    <property type="molecule type" value="Genomic_DNA"/>
</dbReference>
<organism evidence="1 2">
    <name type="scientific">Flavobacterium ranwuense</name>
    <dbReference type="NCBI Taxonomy" id="2541725"/>
    <lineage>
        <taxon>Bacteria</taxon>
        <taxon>Pseudomonadati</taxon>
        <taxon>Bacteroidota</taxon>
        <taxon>Flavobacteriia</taxon>
        <taxon>Flavobacteriales</taxon>
        <taxon>Flavobacteriaceae</taxon>
        <taxon>Flavobacterium</taxon>
    </lineage>
</organism>
<evidence type="ECO:0000313" key="2">
    <source>
        <dbReference type="Proteomes" id="UP000294685"/>
    </source>
</evidence>
<reference evidence="1 2" key="1">
    <citation type="submission" date="2019-03" db="EMBL/GenBank/DDBJ databases">
        <title>Novel species of Flavobacterium.</title>
        <authorList>
            <person name="Liu Q."/>
            <person name="Xin Y.-H."/>
        </authorList>
    </citation>
    <scope>NUCLEOTIDE SEQUENCE [LARGE SCALE GENOMIC DNA]</scope>
    <source>
        <strain evidence="1 2">LB2P22</strain>
    </source>
</reference>
<dbReference type="Pfam" id="PF13385">
    <property type="entry name" value="Laminin_G_3"/>
    <property type="match status" value="1"/>
</dbReference>
<dbReference type="Proteomes" id="UP000294685">
    <property type="component" value="Unassembled WGS sequence"/>
</dbReference>
<sequence>MNCFHCHKLSLHKQADCQFKILFIIKKNSKMKKNKYIFLFASVLASQFFVSCNEDSIDKVNAPIAYEAIGGYESSEDIAAANLVTKFSFENSIADSKSGITGGVGTNVTYGKGIKGMAYKGSSSSFIAYSAVASSLVDVKSITVSMWINTNPHTGGAQSLFMLPKTTDFWGNIFSLVEGTGPATTMLVKNHVQKDVMPSIAWSGQFIEHAGTNVLTNMFGKWTHVVWTYSGASSTYSMYIDGKKLDLPASIAKRYASDPLAGGVGYGDLANSNVSKFIIGGFQQHLGAPWGAPDGWMLNYTGMMDEFRIYNAALSDNEVVALYKLEKDNR</sequence>
<name>A0ABY2DQ34_9FLAO</name>
<gene>
    <name evidence="1" type="ORF">E0I61_11575</name>
</gene>